<dbReference type="Pfam" id="PF13560">
    <property type="entry name" value="HTH_31"/>
    <property type="match status" value="1"/>
</dbReference>
<dbReference type="Proteomes" id="UP000622166">
    <property type="component" value="Unassembled WGS sequence"/>
</dbReference>
<dbReference type="Pfam" id="PF01471">
    <property type="entry name" value="PG_binding_1"/>
    <property type="match status" value="1"/>
</dbReference>
<sequence length="271" mass="28932">MSRWKQLPTSLDPRVRQLVVHLRRAKDHSGLGLRALASRTGYSRSSWDRYLNGRALPPQRAVEAFARACDIDPARLLALHEVAVEASDGGGAVPAAAGTERTAGRDEGAARPGDRRRPVLVLAVVAAVTAVVALTALLVAEVWDDGGGARDERSVSAAEGPTAGPGDEEGSDRGPFVFQVGKDYPCEVDRDRNGLLRAGYSRTRTALLGVGSTQWSVVEAQCLLRHHGFPPGIADGAYGSRTERAVKRLQDKADIVVDGVIGEDTWEVLRG</sequence>
<protein>
    <recommendedName>
        <fullName evidence="3">HTH cro/C1-type domain-containing protein</fullName>
    </recommendedName>
</protein>
<dbReference type="Gene3D" id="1.10.101.10">
    <property type="entry name" value="PGBD-like superfamily/PGBD"/>
    <property type="match status" value="1"/>
</dbReference>
<dbReference type="CDD" id="cd00093">
    <property type="entry name" value="HTH_XRE"/>
    <property type="match status" value="1"/>
</dbReference>
<dbReference type="SUPFAM" id="SSF47090">
    <property type="entry name" value="PGBD-like"/>
    <property type="match status" value="1"/>
</dbReference>
<keyword evidence="2" id="KW-1133">Transmembrane helix</keyword>
<reference evidence="4" key="2">
    <citation type="submission" date="2020-09" db="EMBL/GenBank/DDBJ databases">
        <authorList>
            <person name="Sun Q."/>
            <person name="Ohkuma M."/>
        </authorList>
    </citation>
    <scope>NUCLEOTIDE SEQUENCE</scope>
    <source>
        <strain evidence="4">JCM 4815</strain>
    </source>
</reference>
<reference evidence="4" key="1">
    <citation type="journal article" date="2014" name="Int. J. Syst. Evol. Microbiol.">
        <title>Complete genome sequence of Corynebacterium casei LMG S-19264T (=DSM 44701T), isolated from a smear-ripened cheese.</title>
        <authorList>
            <consortium name="US DOE Joint Genome Institute (JGI-PGF)"/>
            <person name="Walter F."/>
            <person name="Albersmeier A."/>
            <person name="Kalinowski J."/>
            <person name="Ruckert C."/>
        </authorList>
    </citation>
    <scope>NUCLEOTIDE SEQUENCE</scope>
    <source>
        <strain evidence="4">JCM 4815</strain>
    </source>
</reference>
<proteinExistence type="predicted"/>
<gene>
    <name evidence="4" type="ORF">GCM10010365_41690</name>
</gene>
<dbReference type="RefSeq" id="WP_189861303.1">
    <property type="nucleotide sequence ID" value="NZ_BMVW01000008.1"/>
</dbReference>
<name>A0A918PQ48_9ACTN</name>
<evidence type="ECO:0000313" key="4">
    <source>
        <dbReference type="EMBL" id="GGZ17522.1"/>
    </source>
</evidence>
<evidence type="ECO:0000256" key="2">
    <source>
        <dbReference type="SAM" id="Phobius"/>
    </source>
</evidence>
<dbReference type="InterPro" id="IPR010982">
    <property type="entry name" value="Lambda_DNA-bd_dom_sf"/>
</dbReference>
<feature type="transmembrane region" description="Helical" evidence="2">
    <location>
        <begin position="119"/>
        <end position="143"/>
    </location>
</feature>
<comment type="caution">
    <text evidence="4">The sequence shown here is derived from an EMBL/GenBank/DDBJ whole genome shotgun (WGS) entry which is preliminary data.</text>
</comment>
<accession>A0A918PQ48</accession>
<dbReference type="EMBL" id="BMVW01000008">
    <property type="protein sequence ID" value="GGZ17522.1"/>
    <property type="molecule type" value="Genomic_DNA"/>
</dbReference>
<organism evidence="4 5">
    <name type="scientific">Streptomyces poonensis</name>
    <dbReference type="NCBI Taxonomy" id="68255"/>
    <lineage>
        <taxon>Bacteria</taxon>
        <taxon>Bacillati</taxon>
        <taxon>Actinomycetota</taxon>
        <taxon>Actinomycetes</taxon>
        <taxon>Kitasatosporales</taxon>
        <taxon>Streptomycetaceae</taxon>
        <taxon>Streptomyces</taxon>
    </lineage>
</organism>
<evidence type="ECO:0000313" key="5">
    <source>
        <dbReference type="Proteomes" id="UP000622166"/>
    </source>
</evidence>
<keyword evidence="2" id="KW-0472">Membrane</keyword>
<keyword evidence="2" id="KW-0812">Transmembrane</keyword>
<feature type="domain" description="HTH cro/C1-type" evidence="3">
    <location>
        <begin position="22"/>
        <end position="76"/>
    </location>
</feature>
<dbReference type="InterPro" id="IPR036365">
    <property type="entry name" value="PGBD-like_sf"/>
</dbReference>
<feature type="compositionally biased region" description="Basic and acidic residues" evidence="1">
    <location>
        <begin position="102"/>
        <end position="113"/>
    </location>
</feature>
<feature type="region of interest" description="Disordered" evidence="1">
    <location>
        <begin position="89"/>
        <end position="113"/>
    </location>
</feature>
<dbReference type="InterPro" id="IPR001387">
    <property type="entry name" value="Cro/C1-type_HTH"/>
</dbReference>
<dbReference type="SUPFAM" id="SSF47413">
    <property type="entry name" value="lambda repressor-like DNA-binding domains"/>
    <property type="match status" value="1"/>
</dbReference>
<dbReference type="AlphaFoldDB" id="A0A918PQ48"/>
<evidence type="ECO:0000256" key="1">
    <source>
        <dbReference type="SAM" id="MobiDB-lite"/>
    </source>
</evidence>
<dbReference type="InterPro" id="IPR036366">
    <property type="entry name" value="PGBDSf"/>
</dbReference>
<evidence type="ECO:0000259" key="3">
    <source>
        <dbReference type="PROSITE" id="PS50943"/>
    </source>
</evidence>
<keyword evidence="5" id="KW-1185">Reference proteome</keyword>
<dbReference type="Gene3D" id="1.10.260.40">
    <property type="entry name" value="lambda repressor-like DNA-binding domains"/>
    <property type="match status" value="1"/>
</dbReference>
<dbReference type="SMART" id="SM00530">
    <property type="entry name" value="HTH_XRE"/>
    <property type="match status" value="1"/>
</dbReference>
<dbReference type="PROSITE" id="PS50943">
    <property type="entry name" value="HTH_CROC1"/>
    <property type="match status" value="1"/>
</dbReference>
<feature type="region of interest" description="Disordered" evidence="1">
    <location>
        <begin position="147"/>
        <end position="174"/>
    </location>
</feature>
<dbReference type="GO" id="GO:0003677">
    <property type="term" value="F:DNA binding"/>
    <property type="evidence" value="ECO:0007669"/>
    <property type="project" value="InterPro"/>
</dbReference>
<dbReference type="InterPro" id="IPR002477">
    <property type="entry name" value="Peptidoglycan-bd-like"/>
</dbReference>